<evidence type="ECO:0000259" key="8">
    <source>
        <dbReference type="PROSITE" id="PS50252"/>
    </source>
</evidence>
<dbReference type="PANTHER" id="PTHR11267:SF181">
    <property type="entry name" value="OPTOMOTOR-BLIND PROTEIN"/>
    <property type="match status" value="1"/>
</dbReference>
<dbReference type="PRINTS" id="PR00938">
    <property type="entry name" value="BRACHYURY"/>
</dbReference>
<comment type="subcellular location">
    <subcellularLocation>
        <location evidence="1 6">Nucleus</location>
    </subcellularLocation>
</comment>
<name>E0W702_9ANNE</name>
<dbReference type="SMART" id="SM00425">
    <property type="entry name" value="TBOX"/>
    <property type="match status" value="1"/>
</dbReference>
<dbReference type="GO" id="GO:0000978">
    <property type="term" value="F:RNA polymerase II cis-regulatory region sequence-specific DNA binding"/>
    <property type="evidence" value="ECO:0007669"/>
    <property type="project" value="InterPro"/>
</dbReference>
<keyword evidence="2" id="KW-0805">Transcription regulation</keyword>
<dbReference type="EMBL" id="FJ164114">
    <property type="protein sequence ID" value="ACN66456.1"/>
    <property type="molecule type" value="mRNA"/>
</dbReference>
<protein>
    <submittedName>
        <fullName evidence="9">Optomotor blind</fullName>
    </submittedName>
</protein>
<dbReference type="PANTHER" id="PTHR11267">
    <property type="entry name" value="T-BOX PROTEIN-RELATED"/>
    <property type="match status" value="1"/>
</dbReference>
<dbReference type="GO" id="GO:0000785">
    <property type="term" value="C:chromatin"/>
    <property type="evidence" value="ECO:0007669"/>
    <property type="project" value="TreeGrafter"/>
</dbReference>
<dbReference type="InterPro" id="IPR008967">
    <property type="entry name" value="p53-like_TF_DNA-bd_sf"/>
</dbReference>
<dbReference type="PROSITE" id="PS01283">
    <property type="entry name" value="TBOX_1"/>
    <property type="match status" value="1"/>
</dbReference>
<comment type="caution">
    <text evidence="6">Lacks conserved residue(s) required for the propagation of feature annotation.</text>
</comment>
<keyword evidence="5 6" id="KW-0539">Nucleus</keyword>
<accession>E0W702</accession>
<dbReference type="PRINTS" id="PR00937">
    <property type="entry name" value="TBOX"/>
</dbReference>
<dbReference type="FunFam" id="2.60.40.820:FF:000003">
    <property type="entry name" value="T-box transcription factor TBX3"/>
    <property type="match status" value="1"/>
</dbReference>
<evidence type="ECO:0000256" key="2">
    <source>
        <dbReference type="ARBA" id="ARBA00023015"/>
    </source>
</evidence>
<sequence length="486" mass="54352">LSCREAFSFRVRLDRPRLTRPSPMIYEQHPQREAAAAAAAAAAASSMAAYNPFLFHRATDYSMSSILAAQPHYIPGMMHHGIPASILPKLQQTVARSPLTPADLLVPQIPRPLRSIEPPEQDVHDDPKVDLEGKELWERFHSLGTEMVITKSGRRIFPPYKVRVSGLDKRAKYILLMDIVAVDDCRYKFHNSRWMVAGKADPEMPKRMYIHPDSPSTGEQWMQKVVSFHKLKLTNNISDKHGFVSATILNSMHKYQPRFHLVRANDILKLPYSQFRTYVFKETEFIAVTAYQNEKITQLKIDNNPFAKGFRDTGTGKREKKRLLMQHHQPTPVSMERNAGEGPTKHFPGGDCQASSSGVTGEVGELGPENGHHHPQHNLDIESDGDDDNMEICVVDDKPEPLLPPATAPRPASSPAPSSPLSTGPVSPDSICSRNLSFQWTSFATHVANAHDPDLCRHTKRTSHVWSMKGRRGMAGVHPSSDLPVN</sequence>
<dbReference type="Pfam" id="PF00907">
    <property type="entry name" value="T-box"/>
    <property type="match status" value="1"/>
</dbReference>
<dbReference type="CDD" id="cd20188">
    <property type="entry name" value="T-box_TBX2_3-like"/>
    <property type="match status" value="1"/>
</dbReference>
<evidence type="ECO:0000256" key="1">
    <source>
        <dbReference type="ARBA" id="ARBA00004123"/>
    </source>
</evidence>
<dbReference type="GO" id="GO:0001708">
    <property type="term" value="P:cell fate specification"/>
    <property type="evidence" value="ECO:0007669"/>
    <property type="project" value="TreeGrafter"/>
</dbReference>
<dbReference type="InterPro" id="IPR018186">
    <property type="entry name" value="TF_T-box_CS"/>
</dbReference>
<dbReference type="Gene3D" id="2.60.40.820">
    <property type="entry name" value="Transcription factor, T-box"/>
    <property type="match status" value="1"/>
</dbReference>
<organism evidence="9">
    <name type="scientific">Neanthes arenaceodentata</name>
    <dbReference type="NCBI Taxonomy" id="604281"/>
    <lineage>
        <taxon>Eukaryota</taxon>
        <taxon>Metazoa</taxon>
        <taxon>Spiralia</taxon>
        <taxon>Lophotrochozoa</taxon>
        <taxon>Annelida</taxon>
        <taxon>Polychaeta</taxon>
        <taxon>Errantia</taxon>
        <taxon>Phyllodocida</taxon>
        <taxon>Nereididae</taxon>
        <taxon>Neanthes</taxon>
    </lineage>
</organism>
<dbReference type="GO" id="GO:0000981">
    <property type="term" value="F:DNA-binding transcription factor activity, RNA polymerase II-specific"/>
    <property type="evidence" value="ECO:0007669"/>
    <property type="project" value="TreeGrafter"/>
</dbReference>
<dbReference type="InterPro" id="IPR046360">
    <property type="entry name" value="T-box_DNA-bd"/>
</dbReference>
<dbReference type="GO" id="GO:0045893">
    <property type="term" value="P:positive regulation of DNA-templated transcription"/>
    <property type="evidence" value="ECO:0007669"/>
    <property type="project" value="InterPro"/>
</dbReference>
<evidence type="ECO:0000256" key="3">
    <source>
        <dbReference type="ARBA" id="ARBA00023125"/>
    </source>
</evidence>
<evidence type="ECO:0000256" key="7">
    <source>
        <dbReference type="SAM" id="MobiDB-lite"/>
    </source>
</evidence>
<feature type="region of interest" description="Disordered" evidence="7">
    <location>
        <begin position="326"/>
        <end position="428"/>
    </location>
</feature>
<keyword evidence="3 6" id="KW-0238">DNA-binding</keyword>
<keyword evidence="4" id="KW-0804">Transcription</keyword>
<reference evidence="9" key="1">
    <citation type="journal article" date="2010" name="Dev. Genes Evol.">
        <title>Expression of Distal-less, dachshund, and optomotor blind in Neanthes arenaceodentata (Annelida, Nereididae) does not support homology of appendage-forming mechanisms across the Bilateria.</title>
        <authorList>
            <person name="Winchell C.J."/>
            <person name="Valencia J.E."/>
            <person name="Jacobs D.K."/>
        </authorList>
    </citation>
    <scope>NUCLEOTIDE SEQUENCE</scope>
</reference>
<evidence type="ECO:0000256" key="5">
    <source>
        <dbReference type="ARBA" id="ARBA00023242"/>
    </source>
</evidence>
<dbReference type="SUPFAM" id="SSF49417">
    <property type="entry name" value="p53-like transcription factors"/>
    <property type="match status" value="1"/>
</dbReference>
<evidence type="ECO:0000256" key="4">
    <source>
        <dbReference type="ARBA" id="ARBA00023163"/>
    </source>
</evidence>
<dbReference type="InterPro" id="IPR036960">
    <property type="entry name" value="T-box_sf"/>
</dbReference>
<dbReference type="PROSITE" id="PS50252">
    <property type="entry name" value="TBOX_3"/>
    <property type="match status" value="1"/>
</dbReference>
<feature type="compositionally biased region" description="Acidic residues" evidence="7">
    <location>
        <begin position="381"/>
        <end position="390"/>
    </location>
</feature>
<evidence type="ECO:0000256" key="6">
    <source>
        <dbReference type="PROSITE-ProRule" id="PRU00201"/>
    </source>
</evidence>
<dbReference type="GO" id="GO:0005634">
    <property type="term" value="C:nucleus"/>
    <property type="evidence" value="ECO:0007669"/>
    <property type="project" value="UniProtKB-SubCell"/>
</dbReference>
<feature type="domain" description="T-box" evidence="8">
    <location>
        <begin position="131"/>
        <end position="312"/>
    </location>
</feature>
<feature type="non-terminal residue" evidence="9">
    <location>
        <position position="1"/>
    </location>
</feature>
<dbReference type="InterPro" id="IPR001699">
    <property type="entry name" value="TF_T-box"/>
</dbReference>
<proteinExistence type="evidence at transcript level"/>
<dbReference type="InterPro" id="IPR002070">
    <property type="entry name" value="TF_Brachyury"/>
</dbReference>
<feature type="region of interest" description="Disordered" evidence="7">
    <location>
        <begin position="467"/>
        <end position="486"/>
    </location>
</feature>
<feature type="compositionally biased region" description="Pro residues" evidence="7">
    <location>
        <begin position="401"/>
        <end position="418"/>
    </location>
</feature>
<dbReference type="AlphaFoldDB" id="E0W702"/>
<dbReference type="PROSITE" id="PS01264">
    <property type="entry name" value="TBOX_2"/>
    <property type="match status" value="1"/>
</dbReference>
<evidence type="ECO:0000313" key="9">
    <source>
        <dbReference type="EMBL" id="ACN66456.1"/>
    </source>
</evidence>